<feature type="signal peptide" evidence="1">
    <location>
        <begin position="1"/>
        <end position="27"/>
    </location>
</feature>
<reference evidence="2" key="1">
    <citation type="submission" date="2020-08" db="EMBL/GenBank/DDBJ databases">
        <title>Multicomponent nature underlies the extraordinary mechanical properties of spider dragline silk.</title>
        <authorList>
            <person name="Kono N."/>
            <person name="Nakamura H."/>
            <person name="Mori M."/>
            <person name="Yoshida Y."/>
            <person name="Ohtoshi R."/>
            <person name="Malay A.D."/>
            <person name="Moran D.A.P."/>
            <person name="Tomita M."/>
            <person name="Numata K."/>
            <person name="Arakawa K."/>
        </authorList>
    </citation>
    <scope>NUCLEOTIDE SEQUENCE</scope>
</reference>
<dbReference type="AlphaFoldDB" id="A0A8X6XT27"/>
<accession>A0A8X6XT27</accession>
<comment type="caution">
    <text evidence="2">The sequence shown here is derived from an EMBL/GenBank/DDBJ whole genome shotgun (WGS) entry which is preliminary data.</text>
</comment>
<proteinExistence type="predicted"/>
<evidence type="ECO:0000313" key="3">
    <source>
        <dbReference type="Proteomes" id="UP000886998"/>
    </source>
</evidence>
<feature type="chain" id="PRO_5036444138" evidence="1">
    <location>
        <begin position="28"/>
        <end position="168"/>
    </location>
</feature>
<name>A0A8X6XT27_9ARAC</name>
<dbReference type="EMBL" id="BMAV01012277">
    <property type="protein sequence ID" value="GFY58836.1"/>
    <property type="molecule type" value="Genomic_DNA"/>
</dbReference>
<gene>
    <name evidence="2" type="ORF">TNIN_324801</name>
</gene>
<keyword evidence="1" id="KW-0732">Signal</keyword>
<evidence type="ECO:0000256" key="1">
    <source>
        <dbReference type="SAM" id="SignalP"/>
    </source>
</evidence>
<sequence>MHSGRFATRQHLRGIFFSTLLKYPVWAALKDSGDGSRFSGLCQIREPLTFVVYSTVTRPTTSDQKATSIASVKVDGSDVRSYFRSHLPNYVNPLQFPACRDQPNATFDSPSSINKRVKRRSVNNPFERQIARELLGQQIRFEGCDIGGVGQWNAAGRMSSPSPLLDKS</sequence>
<protein>
    <submittedName>
        <fullName evidence="2">Uncharacterized protein</fullName>
    </submittedName>
</protein>
<organism evidence="2 3">
    <name type="scientific">Trichonephila inaurata madagascariensis</name>
    <dbReference type="NCBI Taxonomy" id="2747483"/>
    <lineage>
        <taxon>Eukaryota</taxon>
        <taxon>Metazoa</taxon>
        <taxon>Ecdysozoa</taxon>
        <taxon>Arthropoda</taxon>
        <taxon>Chelicerata</taxon>
        <taxon>Arachnida</taxon>
        <taxon>Araneae</taxon>
        <taxon>Araneomorphae</taxon>
        <taxon>Entelegynae</taxon>
        <taxon>Araneoidea</taxon>
        <taxon>Nephilidae</taxon>
        <taxon>Trichonephila</taxon>
        <taxon>Trichonephila inaurata</taxon>
    </lineage>
</organism>
<dbReference type="Proteomes" id="UP000886998">
    <property type="component" value="Unassembled WGS sequence"/>
</dbReference>
<evidence type="ECO:0000313" key="2">
    <source>
        <dbReference type="EMBL" id="GFY58836.1"/>
    </source>
</evidence>
<keyword evidence="3" id="KW-1185">Reference proteome</keyword>